<name>A0ABR0NRL5_GOSAR</name>
<organism evidence="1 2">
    <name type="scientific">Gossypium arboreum</name>
    <name type="common">Tree cotton</name>
    <name type="synonym">Gossypium nanking</name>
    <dbReference type="NCBI Taxonomy" id="29729"/>
    <lineage>
        <taxon>Eukaryota</taxon>
        <taxon>Viridiplantae</taxon>
        <taxon>Streptophyta</taxon>
        <taxon>Embryophyta</taxon>
        <taxon>Tracheophyta</taxon>
        <taxon>Spermatophyta</taxon>
        <taxon>Magnoliopsida</taxon>
        <taxon>eudicotyledons</taxon>
        <taxon>Gunneridae</taxon>
        <taxon>Pentapetalae</taxon>
        <taxon>rosids</taxon>
        <taxon>malvids</taxon>
        <taxon>Malvales</taxon>
        <taxon>Malvaceae</taxon>
        <taxon>Malvoideae</taxon>
        <taxon>Gossypium</taxon>
    </lineage>
</organism>
<dbReference type="EMBL" id="JARKNE010000009">
    <property type="protein sequence ID" value="KAK5803973.1"/>
    <property type="molecule type" value="Genomic_DNA"/>
</dbReference>
<reference evidence="1 2" key="1">
    <citation type="submission" date="2023-03" db="EMBL/GenBank/DDBJ databases">
        <title>WGS of Gossypium arboreum.</title>
        <authorList>
            <person name="Yu D."/>
        </authorList>
    </citation>
    <scope>NUCLEOTIDE SEQUENCE [LARGE SCALE GENOMIC DNA]</scope>
    <source>
        <tissue evidence="1">Leaf</tissue>
    </source>
</reference>
<evidence type="ECO:0000313" key="1">
    <source>
        <dbReference type="EMBL" id="KAK5803973.1"/>
    </source>
</evidence>
<evidence type="ECO:0000313" key="2">
    <source>
        <dbReference type="Proteomes" id="UP001358586"/>
    </source>
</evidence>
<accession>A0ABR0NRL5</accession>
<protein>
    <submittedName>
        <fullName evidence="1">Uncharacterized protein</fullName>
    </submittedName>
</protein>
<gene>
    <name evidence="1" type="ORF">PVK06_031622</name>
</gene>
<proteinExistence type="predicted"/>
<sequence>MHDDEKQTKSALTISRKVKWKVSCQYQPVSKSYDIDRGVVRKEGGERQCQGYAIGAAVCADMHAEKTKIVAKLQSVPRKN</sequence>
<comment type="caution">
    <text evidence="1">The sequence shown here is derived from an EMBL/GenBank/DDBJ whole genome shotgun (WGS) entry which is preliminary data.</text>
</comment>
<keyword evidence="2" id="KW-1185">Reference proteome</keyword>
<dbReference type="Proteomes" id="UP001358586">
    <property type="component" value="Chromosome 9"/>
</dbReference>